<dbReference type="OrthoDB" id="1714508at2759"/>
<dbReference type="STRING" id="2082308.A0A2K1QRW4"/>
<evidence type="ECO:0000313" key="3">
    <source>
        <dbReference type="Proteomes" id="UP000243797"/>
    </source>
</evidence>
<protein>
    <submittedName>
        <fullName evidence="2">Meiotically up-regulated protein 151 protein</fullName>
    </submittedName>
</protein>
<dbReference type="Proteomes" id="UP000243797">
    <property type="component" value="Unassembled WGS sequence"/>
</dbReference>
<name>A0A2K1QRW4_9PEZI</name>
<comment type="caution">
    <text evidence="2">The sequence shown here is derived from an EMBL/GenBank/DDBJ whole genome shotgun (WGS) entry which is preliminary data.</text>
</comment>
<dbReference type="EMBL" id="NKHZ01000049">
    <property type="protein sequence ID" value="PNS17792.1"/>
    <property type="molecule type" value="Genomic_DNA"/>
</dbReference>
<feature type="compositionally biased region" description="Pro residues" evidence="1">
    <location>
        <begin position="84"/>
        <end position="108"/>
    </location>
</feature>
<evidence type="ECO:0000313" key="2">
    <source>
        <dbReference type="EMBL" id="PNS17792.1"/>
    </source>
</evidence>
<sequence length="246" mass="26545">MSALGLGDYTSSDDEADAAPTAPEVQHMSRLETKEPGCLLTVLHAQTKPITDKIDIAQHTAPPESASNPAPQLPESKNIGPLLEPAPGPAPPPQPLQEPSPDPNPPLSPYTLQRQRIHDLTLPPHPNISIPPPPPPPSPGSMAKTNQRIRHFLDLKKQGVHFNERLLSSPALRDAGTVERAFAFAGLDGAAQYDNALPEGTGVDVERWVGVRVEDVVRRMEGRRNEESKARLGKKRDFVGVGREGG</sequence>
<dbReference type="Pfam" id="PF07818">
    <property type="entry name" value="HCNGP"/>
    <property type="match status" value="1"/>
</dbReference>
<dbReference type="InParanoid" id="A0A2K1QRW4"/>
<accession>A0A2K1QRW4</accession>
<proteinExistence type="predicted"/>
<keyword evidence="3" id="KW-1185">Reference proteome</keyword>
<feature type="region of interest" description="Disordered" evidence="1">
    <location>
        <begin position="51"/>
        <end position="144"/>
    </location>
</feature>
<dbReference type="GO" id="GO:0006355">
    <property type="term" value="P:regulation of DNA-templated transcription"/>
    <property type="evidence" value="ECO:0007669"/>
    <property type="project" value="InterPro"/>
</dbReference>
<feature type="compositionally biased region" description="Pro residues" evidence="1">
    <location>
        <begin position="123"/>
        <end position="139"/>
    </location>
</feature>
<gene>
    <name evidence="2" type="ORF">CAC42_3187</name>
</gene>
<organism evidence="2 3">
    <name type="scientific">Sphaceloma murrayae</name>
    <dbReference type="NCBI Taxonomy" id="2082308"/>
    <lineage>
        <taxon>Eukaryota</taxon>
        <taxon>Fungi</taxon>
        <taxon>Dikarya</taxon>
        <taxon>Ascomycota</taxon>
        <taxon>Pezizomycotina</taxon>
        <taxon>Dothideomycetes</taxon>
        <taxon>Dothideomycetidae</taxon>
        <taxon>Myriangiales</taxon>
        <taxon>Elsinoaceae</taxon>
        <taxon>Sphaceloma</taxon>
    </lineage>
</organism>
<dbReference type="InterPro" id="IPR012479">
    <property type="entry name" value="SAP30BP"/>
</dbReference>
<dbReference type="AlphaFoldDB" id="A0A2K1QRW4"/>
<feature type="region of interest" description="Disordered" evidence="1">
    <location>
        <begin position="1"/>
        <end position="33"/>
    </location>
</feature>
<reference evidence="2 3" key="1">
    <citation type="submission" date="2017-06" db="EMBL/GenBank/DDBJ databases">
        <title>Draft genome sequence of a variant of Elsinoe murrayae.</title>
        <authorList>
            <person name="Cheng Q."/>
        </authorList>
    </citation>
    <scope>NUCLEOTIDE SEQUENCE [LARGE SCALE GENOMIC DNA]</scope>
    <source>
        <strain evidence="2 3">CQ-2017a</strain>
    </source>
</reference>
<evidence type="ECO:0000256" key="1">
    <source>
        <dbReference type="SAM" id="MobiDB-lite"/>
    </source>
</evidence>